<dbReference type="Proteomes" id="UP000195437">
    <property type="component" value="Chromosome"/>
</dbReference>
<dbReference type="PANTHER" id="PTHR33876">
    <property type="entry name" value="UNNAMED PRODUCT"/>
    <property type="match status" value="1"/>
</dbReference>
<evidence type="ECO:0000259" key="2">
    <source>
        <dbReference type="Pfam" id="PF13386"/>
    </source>
</evidence>
<keyword evidence="1" id="KW-0472">Membrane</keyword>
<feature type="transmembrane region" description="Helical" evidence="1">
    <location>
        <begin position="140"/>
        <end position="159"/>
    </location>
</feature>
<keyword evidence="1" id="KW-0812">Transmembrane</keyword>
<organism evidence="3 4">
    <name type="scientific">Tumebacillus avium</name>
    <dbReference type="NCBI Taxonomy" id="1903704"/>
    <lineage>
        <taxon>Bacteria</taxon>
        <taxon>Bacillati</taxon>
        <taxon>Bacillota</taxon>
        <taxon>Bacilli</taxon>
        <taxon>Bacillales</taxon>
        <taxon>Alicyclobacillaceae</taxon>
        <taxon>Tumebacillus</taxon>
    </lineage>
</organism>
<keyword evidence="4" id="KW-1185">Reference proteome</keyword>
<dbReference type="EMBL" id="CP021434">
    <property type="protein sequence ID" value="ARU63381.1"/>
    <property type="molecule type" value="Genomic_DNA"/>
</dbReference>
<dbReference type="OrthoDB" id="9811044at2"/>
<feature type="transmembrane region" description="Helical" evidence="1">
    <location>
        <begin position="74"/>
        <end position="92"/>
    </location>
</feature>
<dbReference type="InterPro" id="IPR052776">
    <property type="entry name" value="Chloro_ReproSupport/MetalTrans"/>
</dbReference>
<dbReference type="KEGG" id="tum:CBW65_22105"/>
<evidence type="ECO:0000313" key="3">
    <source>
        <dbReference type="EMBL" id="ARU63381.1"/>
    </source>
</evidence>
<dbReference type="PANTHER" id="PTHR33876:SF4">
    <property type="entry name" value="CHLOROPLAST PROTEIN FOR GROWTH AND FERTILITY 2"/>
    <property type="match status" value="1"/>
</dbReference>
<feature type="domain" description="Urease accessory protein UreH-like transmembrane" evidence="2">
    <location>
        <begin position="41"/>
        <end position="221"/>
    </location>
</feature>
<name>A0A1Y0IS89_9BACL</name>
<feature type="transmembrane region" description="Helical" evidence="1">
    <location>
        <begin position="44"/>
        <end position="67"/>
    </location>
</feature>
<gene>
    <name evidence="3" type="ORF">CBW65_22105</name>
</gene>
<proteinExistence type="predicted"/>
<sequence>MEIELFSVLAFGFLLGMKHAIEPDHVIAVSTIASQSQKLWRASLAGVFWGIGHTATLFAVGLILMLMKNEIPEILAMSLEFTVGIMLVYLGLNAVFKFRKQKVHAHAHTHGSVEHNHFHSHEQLSAHDHQHHRVSYLKSVFIGFVHGLAGSAAMMLLTLETVDTVWQAMSFILIFGLGTVISMLLFTTVISVPFLLTQDKPRFHKVLIRTTGAFSAVFGVYYMYGVGVTDGLFKLWFS</sequence>
<dbReference type="Pfam" id="PF13386">
    <property type="entry name" value="DsbD_2"/>
    <property type="match status" value="1"/>
</dbReference>
<dbReference type="InterPro" id="IPR039447">
    <property type="entry name" value="UreH-like_TM_dom"/>
</dbReference>
<feature type="transmembrane region" description="Helical" evidence="1">
    <location>
        <begin position="216"/>
        <end position="237"/>
    </location>
</feature>
<keyword evidence="1" id="KW-1133">Transmembrane helix</keyword>
<protein>
    <submittedName>
        <fullName evidence="3">Urease accessory protein UreH</fullName>
    </submittedName>
</protein>
<evidence type="ECO:0000313" key="4">
    <source>
        <dbReference type="Proteomes" id="UP000195437"/>
    </source>
</evidence>
<dbReference type="RefSeq" id="WP_087458725.1">
    <property type="nucleotide sequence ID" value="NZ_CP021434.1"/>
</dbReference>
<feature type="transmembrane region" description="Helical" evidence="1">
    <location>
        <begin position="171"/>
        <end position="196"/>
    </location>
</feature>
<accession>A0A1Y0IS89</accession>
<evidence type="ECO:0000256" key="1">
    <source>
        <dbReference type="SAM" id="Phobius"/>
    </source>
</evidence>
<reference evidence="4" key="1">
    <citation type="submission" date="2017-05" db="EMBL/GenBank/DDBJ databases">
        <authorList>
            <person name="Sung H."/>
        </authorList>
    </citation>
    <scope>NUCLEOTIDE SEQUENCE [LARGE SCALE GENOMIC DNA]</scope>
    <source>
        <strain evidence="4">AR23208</strain>
    </source>
</reference>
<dbReference type="AlphaFoldDB" id="A0A1Y0IS89"/>